<dbReference type="EMBL" id="JMQP01000002">
    <property type="protein sequence ID" value="KIS35461.1"/>
    <property type="molecule type" value="Genomic_DNA"/>
</dbReference>
<proteinExistence type="predicted"/>
<comment type="caution">
    <text evidence="1">The sequence shown here is derived from an EMBL/GenBank/DDBJ whole genome shotgun (WGS) entry which is preliminary data.</text>
</comment>
<name>A0A158SX67_HAEIF</name>
<gene>
    <name evidence="1" type="ORF">NTHI1209_01068</name>
</gene>
<dbReference type="Proteomes" id="UP000050700">
    <property type="component" value="Unassembled WGS sequence"/>
</dbReference>
<evidence type="ECO:0000313" key="1">
    <source>
        <dbReference type="EMBL" id="KIS35461.1"/>
    </source>
</evidence>
<reference evidence="1 2" key="1">
    <citation type="submission" date="2014-05" db="EMBL/GenBank/DDBJ databases">
        <title>Methylome analysis of the phasevarions of Haemophilus influenzae.</title>
        <authorList>
            <person name="Atack J.M."/>
            <person name="Fox K.L."/>
            <person name="Power P.M."/>
            <person name="Clark T."/>
            <person name="Jurcisek J."/>
            <person name="Korlach J."/>
            <person name="Bakaletz L.O."/>
            <person name="Jennings M.P."/>
        </authorList>
    </citation>
    <scope>NUCLEOTIDE SEQUENCE [LARGE SCALE GENOMIC DNA]</scope>
    <source>
        <strain evidence="1 2">1209</strain>
    </source>
</reference>
<evidence type="ECO:0000313" key="2">
    <source>
        <dbReference type="Proteomes" id="UP000050700"/>
    </source>
</evidence>
<dbReference type="AlphaFoldDB" id="A0A158SX67"/>
<organism evidence="1 2">
    <name type="scientific">Haemophilus influenzae</name>
    <dbReference type="NCBI Taxonomy" id="727"/>
    <lineage>
        <taxon>Bacteria</taxon>
        <taxon>Pseudomonadati</taxon>
        <taxon>Pseudomonadota</taxon>
        <taxon>Gammaproteobacteria</taxon>
        <taxon>Pasteurellales</taxon>
        <taxon>Pasteurellaceae</taxon>
        <taxon>Haemophilus</taxon>
    </lineage>
</organism>
<protein>
    <submittedName>
        <fullName evidence="1">Uncharacterized protein</fullName>
    </submittedName>
</protein>
<accession>A0A158SX67</accession>
<sequence length="56" mass="6628">MRLVFRVILVGNYSEIHPRKKSLRKNKAFPKKGFDELNIKIVGIFYRTFGLCIIRC</sequence>